<dbReference type="VEuPathDB" id="GiardiaDB:SS50377_25709"/>
<dbReference type="EMBL" id="AUWU02000006">
    <property type="protein sequence ID" value="KAH0571521.1"/>
    <property type="molecule type" value="Genomic_DNA"/>
</dbReference>
<name>V6LPM3_9EUKA</name>
<evidence type="ECO:0000259" key="2">
    <source>
        <dbReference type="PROSITE" id="PS01186"/>
    </source>
</evidence>
<keyword evidence="1" id="KW-0812">Transmembrane</keyword>
<reference evidence="4" key="2">
    <citation type="submission" date="2020-12" db="EMBL/GenBank/DDBJ databases">
        <title>New Spironucleus salmonicida genome in near-complete chromosomes.</title>
        <authorList>
            <person name="Xu F."/>
            <person name="Kurt Z."/>
            <person name="Jimenez-Gonzalez A."/>
            <person name="Astvaldsson A."/>
            <person name="Andersson J.O."/>
            <person name="Svard S.G."/>
        </authorList>
    </citation>
    <scope>NUCLEOTIDE SEQUENCE</scope>
    <source>
        <strain evidence="4">ATCC 50377</strain>
    </source>
</reference>
<keyword evidence="5" id="KW-1185">Reference proteome</keyword>
<accession>V6LPM3</accession>
<evidence type="ECO:0000313" key="5">
    <source>
        <dbReference type="Proteomes" id="UP000018208"/>
    </source>
</evidence>
<sequence>MSFACPINSFRALDGSCHCFPGFHPPECQSQTCSQMESCIGQCHTINGQATCIDASCADSFINMNNICQKLCKNCSGFCLTQGCVNCDLGYFKVGNICQKCRSPCQSCISLSFCTQCQSGFLLINNKCSSCPQNCQMCSSQNICAVCKDNYILYNNRCEIGCDNVLNCAKCVNFRCHLCHESYILSQNSCQRCSLNCVECNSTQCTKCLSFFSVSNGVCIQCQIPFCDACIEPNKCIKCADLTNLVDNRCINCTQMGFFGCERCTSEKCLSCNKEYFMQNGHCILNNCSLFNCSQFQLCIGGNICICKPGFELIFNTCQAIECEKSCISGCMFNKFKGTKCLNCIAPLYQSKDGFCVKKCLNCKQNEICQYEKVCSQCPLATYPDENQNICVKCPISCIVCNKNECKQCIQNTVLSNKQCISCLQNGCKTCNGQGCLTCNQGFQFKDFNCYQDICLTCLTNEICTGTECLCAENYIRYEKLCVPESCQQLCQVDCQDSVDGKICPQILCKDGFILLNSVCVLKCDSCLPNQFCNNSKSCQNCDQNFFFDQFSYTCRSGLQCGKNIVFNCITCNEDICTACSSNLIIINNVCVPPLICKIPNCEICESKIKCIQCLSSFLPAENGTICSTVIPSCKIQNCYSCPSSSICNICFDPFKPTQNGLKCATCGLLLGCVKCQDNNDEFCAECDEFSVFDGAKCIQCQPGQISSQNECKPQISCQNIQFCNKCSIITPYICDECVDGSEIDTQGSLCSCSAINYCGVCFQGICVQCFQGFDLIDGKCYQQVYCAAIHIVGCQQCLMSQCVNCITGYGIDIQNTCQPCDQLCSKCSKIDQCRICKNGELPVYGKCGCSSNCQFCKKAFTCNECEYGYYLNGLECVINCQDFDKIEVFEQNKCGLCATLENCIFCDQDNIQKCFICEGNVKAKNGKCNDNNLWQILLSIIVICAILVGIAVWIVYFKKKKLNKKQDSYMIFPNAEN</sequence>
<reference evidence="3 4" key="1">
    <citation type="journal article" date="2014" name="PLoS Genet.">
        <title>The Genome of Spironucleus salmonicida Highlights a Fish Pathogen Adapted to Fluctuating Environments.</title>
        <authorList>
            <person name="Xu F."/>
            <person name="Jerlstrom-Hultqvist J."/>
            <person name="Einarsson E."/>
            <person name="Astvaldsson A."/>
            <person name="Svard S.G."/>
            <person name="Andersson J.O."/>
        </authorList>
    </citation>
    <scope>NUCLEOTIDE SEQUENCE</scope>
    <source>
        <strain evidence="4">ATCC 50377</strain>
    </source>
</reference>
<dbReference type="InterPro" id="IPR053215">
    <property type="entry name" value="TKL_Ser/Thr_kinase"/>
</dbReference>
<dbReference type="SMART" id="SM00261">
    <property type="entry name" value="FU"/>
    <property type="match status" value="7"/>
</dbReference>
<protein>
    <submittedName>
        <fullName evidence="3">Cysteine-rich membrane protein 2</fullName>
    </submittedName>
</protein>
<feature type="domain" description="EGF-like" evidence="2">
    <location>
        <begin position="305"/>
        <end position="318"/>
    </location>
</feature>
<dbReference type="OrthoDB" id="300641at2759"/>
<feature type="transmembrane region" description="Helical" evidence="1">
    <location>
        <begin position="934"/>
        <end position="957"/>
    </location>
</feature>
<dbReference type="InterPro" id="IPR009030">
    <property type="entry name" value="Growth_fac_rcpt_cys_sf"/>
</dbReference>
<dbReference type="PANTHER" id="PTHR45756:SF1">
    <property type="entry name" value="PROTEIN KINASE DOMAIN CONTAINING PROTEIN"/>
    <property type="match status" value="1"/>
</dbReference>
<keyword evidence="1" id="KW-0472">Membrane</keyword>
<dbReference type="SMART" id="SM00181">
    <property type="entry name" value="EGF"/>
    <property type="match status" value="13"/>
</dbReference>
<proteinExistence type="predicted"/>
<evidence type="ECO:0000313" key="3">
    <source>
        <dbReference type="EMBL" id="EST42679.1"/>
    </source>
</evidence>
<evidence type="ECO:0000313" key="4">
    <source>
        <dbReference type="EMBL" id="KAH0571521.1"/>
    </source>
</evidence>
<dbReference type="SUPFAM" id="SSF57184">
    <property type="entry name" value="Growth factor receptor domain"/>
    <property type="match status" value="4"/>
</dbReference>
<gene>
    <name evidence="3" type="ORF">SS50377_17697</name>
    <name evidence="4" type="ORF">SS50377_25709</name>
</gene>
<evidence type="ECO:0000256" key="1">
    <source>
        <dbReference type="SAM" id="Phobius"/>
    </source>
</evidence>
<dbReference type="Proteomes" id="UP000018208">
    <property type="component" value="Unassembled WGS sequence"/>
</dbReference>
<dbReference type="InterPro" id="IPR006212">
    <property type="entry name" value="Furin_repeat"/>
</dbReference>
<dbReference type="PANTHER" id="PTHR45756">
    <property type="entry name" value="PALMITOYLTRANSFERASE"/>
    <property type="match status" value="1"/>
</dbReference>
<dbReference type="AlphaFoldDB" id="V6LPM3"/>
<dbReference type="Gene3D" id="2.10.220.10">
    <property type="entry name" value="Hormone Receptor, Insulin-like Growth Factor Receptor 1, Chain A, domain 2"/>
    <property type="match status" value="1"/>
</dbReference>
<dbReference type="InterPro" id="IPR000742">
    <property type="entry name" value="EGF"/>
</dbReference>
<dbReference type="PROSITE" id="PS01186">
    <property type="entry name" value="EGF_2"/>
    <property type="match status" value="1"/>
</dbReference>
<keyword evidence="1" id="KW-1133">Transmembrane helix</keyword>
<dbReference type="EMBL" id="KI546157">
    <property type="protein sequence ID" value="EST42679.1"/>
    <property type="molecule type" value="Genomic_DNA"/>
</dbReference>
<organism evidence="3">
    <name type="scientific">Spironucleus salmonicida</name>
    <dbReference type="NCBI Taxonomy" id="348837"/>
    <lineage>
        <taxon>Eukaryota</taxon>
        <taxon>Metamonada</taxon>
        <taxon>Diplomonadida</taxon>
        <taxon>Hexamitidae</taxon>
        <taxon>Hexamitinae</taxon>
        <taxon>Spironucleus</taxon>
    </lineage>
</organism>